<feature type="domain" description="Glycosyltransferase 2-like" evidence="2">
    <location>
        <begin position="7"/>
        <end position="123"/>
    </location>
</feature>
<evidence type="ECO:0000313" key="4">
    <source>
        <dbReference type="Proteomes" id="UP000324233"/>
    </source>
</evidence>
<protein>
    <submittedName>
        <fullName evidence="3">SPBc2 prophage-derived glycosyltransferase SunS</fullName>
        <ecNumber evidence="3">2.4.1.-</ecNumber>
    </submittedName>
</protein>
<comment type="similarity">
    <text evidence="1">Belongs to the glycosyltransferase 2 family. WaaE/KdtX subfamily.</text>
</comment>
<sequence length="256" mass="28040">MPEPRISALIVARNEAENLPGCLDSVAFADERVVVVDSRSDDATLEIARARADVVAVRDFDDFAGQRNAGRAMASGDWILSIDADERVTPGLAGEIRRAIRDADSSGLVGFRLPIRSEILGRPFGYSGTQQDIPLRLFRRGLGAWTGQVHETVAISGPIGRMSGFLTHRTLPSMQAFLGKIDHYTTLEASDLYRAGERFRASDLAARPFWVFLKLYLAKQGFRDGLEGLMFCALSGLSVAVRTWKLREIDLAKGAA</sequence>
<keyword evidence="3" id="KW-0328">Glycosyltransferase</keyword>
<dbReference type="Proteomes" id="UP000324233">
    <property type="component" value="Chromosome"/>
</dbReference>
<dbReference type="CDD" id="cd02511">
    <property type="entry name" value="Beta4Glucosyltransferase"/>
    <property type="match status" value="1"/>
</dbReference>
<gene>
    <name evidence="3" type="primary">sunS_3</name>
    <name evidence="3" type="ORF">OJF2_62660</name>
</gene>
<accession>A0A5B9WCA0</accession>
<name>A0A5B9WCA0_9BACT</name>
<dbReference type="AlphaFoldDB" id="A0A5B9WCA0"/>
<dbReference type="Pfam" id="PF00535">
    <property type="entry name" value="Glycos_transf_2"/>
    <property type="match status" value="1"/>
</dbReference>
<keyword evidence="4" id="KW-1185">Reference proteome</keyword>
<dbReference type="GO" id="GO:0016757">
    <property type="term" value="F:glycosyltransferase activity"/>
    <property type="evidence" value="ECO:0007669"/>
    <property type="project" value="UniProtKB-KW"/>
</dbReference>
<keyword evidence="3" id="KW-0808">Transferase</keyword>
<reference evidence="3 4" key="1">
    <citation type="submission" date="2019-08" db="EMBL/GenBank/DDBJ databases">
        <title>Deep-cultivation of Planctomycetes and their phenomic and genomic characterization uncovers novel biology.</title>
        <authorList>
            <person name="Wiegand S."/>
            <person name="Jogler M."/>
            <person name="Boedeker C."/>
            <person name="Pinto D."/>
            <person name="Vollmers J."/>
            <person name="Rivas-Marin E."/>
            <person name="Kohn T."/>
            <person name="Peeters S.H."/>
            <person name="Heuer A."/>
            <person name="Rast P."/>
            <person name="Oberbeckmann S."/>
            <person name="Bunk B."/>
            <person name="Jeske O."/>
            <person name="Meyerdierks A."/>
            <person name="Storesund J.E."/>
            <person name="Kallscheuer N."/>
            <person name="Luecker S."/>
            <person name="Lage O.M."/>
            <person name="Pohl T."/>
            <person name="Merkel B.J."/>
            <person name="Hornburger P."/>
            <person name="Mueller R.-W."/>
            <person name="Bruemmer F."/>
            <person name="Labrenz M."/>
            <person name="Spormann A.M."/>
            <person name="Op den Camp H."/>
            <person name="Overmann J."/>
            <person name="Amann R."/>
            <person name="Jetten M.S.M."/>
            <person name="Mascher T."/>
            <person name="Medema M.H."/>
            <person name="Devos D.P."/>
            <person name="Kaster A.-K."/>
            <person name="Ovreas L."/>
            <person name="Rohde M."/>
            <person name="Galperin M.Y."/>
            <person name="Jogler C."/>
        </authorList>
    </citation>
    <scope>NUCLEOTIDE SEQUENCE [LARGE SCALE GENOMIC DNA]</scope>
    <source>
        <strain evidence="3 4">OJF2</strain>
    </source>
</reference>
<dbReference type="EMBL" id="CP042997">
    <property type="protein sequence ID" value="QEH37675.1"/>
    <property type="molecule type" value="Genomic_DNA"/>
</dbReference>
<evidence type="ECO:0000313" key="3">
    <source>
        <dbReference type="EMBL" id="QEH37675.1"/>
    </source>
</evidence>
<dbReference type="Gene3D" id="3.90.550.10">
    <property type="entry name" value="Spore Coat Polysaccharide Biosynthesis Protein SpsA, Chain A"/>
    <property type="match status" value="1"/>
</dbReference>
<dbReference type="InterPro" id="IPR001173">
    <property type="entry name" value="Glyco_trans_2-like"/>
</dbReference>
<dbReference type="InterPro" id="IPR029044">
    <property type="entry name" value="Nucleotide-diphossugar_trans"/>
</dbReference>
<dbReference type="PANTHER" id="PTHR43630:SF2">
    <property type="entry name" value="GLYCOSYLTRANSFERASE"/>
    <property type="match status" value="1"/>
</dbReference>
<dbReference type="SUPFAM" id="SSF53448">
    <property type="entry name" value="Nucleotide-diphospho-sugar transferases"/>
    <property type="match status" value="1"/>
</dbReference>
<proteinExistence type="inferred from homology"/>
<evidence type="ECO:0000259" key="2">
    <source>
        <dbReference type="Pfam" id="PF00535"/>
    </source>
</evidence>
<dbReference type="OrthoDB" id="9815923at2"/>
<dbReference type="RefSeq" id="WP_148597201.1">
    <property type="nucleotide sequence ID" value="NZ_CP042997.1"/>
</dbReference>
<dbReference type="EC" id="2.4.1.-" evidence="3"/>
<organism evidence="3 4">
    <name type="scientific">Aquisphaera giovannonii</name>
    <dbReference type="NCBI Taxonomy" id="406548"/>
    <lineage>
        <taxon>Bacteria</taxon>
        <taxon>Pseudomonadati</taxon>
        <taxon>Planctomycetota</taxon>
        <taxon>Planctomycetia</taxon>
        <taxon>Isosphaerales</taxon>
        <taxon>Isosphaeraceae</taxon>
        <taxon>Aquisphaera</taxon>
    </lineage>
</organism>
<evidence type="ECO:0000256" key="1">
    <source>
        <dbReference type="ARBA" id="ARBA00038494"/>
    </source>
</evidence>
<dbReference type="PANTHER" id="PTHR43630">
    <property type="entry name" value="POLY-BETA-1,6-N-ACETYL-D-GLUCOSAMINE SYNTHASE"/>
    <property type="match status" value="1"/>
</dbReference>
<dbReference type="KEGG" id="agv:OJF2_62660"/>